<dbReference type="Pfam" id="PF02321">
    <property type="entry name" value="OEP"/>
    <property type="match status" value="2"/>
</dbReference>
<evidence type="ECO:0000256" key="3">
    <source>
        <dbReference type="ARBA" id="ARBA00022692"/>
    </source>
</evidence>
<keyword evidence="5 8" id="KW-0564">Palmitate</keyword>
<evidence type="ECO:0000256" key="1">
    <source>
        <dbReference type="ARBA" id="ARBA00007613"/>
    </source>
</evidence>
<dbReference type="Proteomes" id="UP000509568">
    <property type="component" value="Chromosome"/>
</dbReference>
<accession>A0A7D5H341</accession>
<dbReference type="NCBIfam" id="TIGR01845">
    <property type="entry name" value="outer_NodT"/>
    <property type="match status" value="1"/>
</dbReference>
<dbReference type="SUPFAM" id="SSF56954">
    <property type="entry name" value="Outer membrane efflux proteins (OEP)"/>
    <property type="match status" value="1"/>
</dbReference>
<evidence type="ECO:0000256" key="5">
    <source>
        <dbReference type="ARBA" id="ARBA00023139"/>
    </source>
</evidence>
<evidence type="ECO:0000313" key="9">
    <source>
        <dbReference type="EMBL" id="QKZ04342.1"/>
    </source>
</evidence>
<dbReference type="InterPro" id="IPR003423">
    <property type="entry name" value="OMP_efflux"/>
</dbReference>
<dbReference type="GO" id="GO:0015562">
    <property type="term" value="F:efflux transmembrane transporter activity"/>
    <property type="evidence" value="ECO:0007669"/>
    <property type="project" value="InterPro"/>
</dbReference>
<keyword evidence="2 8" id="KW-1134">Transmembrane beta strand</keyword>
<keyword evidence="6" id="KW-0998">Cell outer membrane</keyword>
<protein>
    <submittedName>
        <fullName evidence="9">TolC family protein</fullName>
    </submittedName>
</protein>
<reference evidence="9 10" key="1">
    <citation type="submission" date="2020-06" db="EMBL/GenBank/DDBJ databases">
        <title>Pseudomonas eucalypticola sp. nov., an endophyte of Eucalyptus dunnii leaves with biocontrol ability of eucalyptus leaf blight.</title>
        <authorList>
            <person name="Liu Y."/>
            <person name="Song Z."/>
            <person name="Zeng H."/>
            <person name="Lu M."/>
            <person name="Wang X."/>
            <person name="Lian X."/>
            <person name="Zhang Q."/>
        </authorList>
    </citation>
    <scope>NUCLEOTIDE SEQUENCE [LARGE SCALE GENOMIC DNA]</scope>
    <source>
        <strain evidence="9 10">NP-1</strain>
    </source>
</reference>
<evidence type="ECO:0000256" key="8">
    <source>
        <dbReference type="RuleBase" id="RU362097"/>
    </source>
</evidence>
<keyword evidence="8" id="KW-0732">Signal</keyword>
<feature type="chain" id="PRO_5029032511" evidence="8">
    <location>
        <begin position="25"/>
        <end position="482"/>
    </location>
</feature>
<organism evidence="9 10">
    <name type="scientific">Pseudomonas eucalypticola</name>
    <dbReference type="NCBI Taxonomy" id="2599595"/>
    <lineage>
        <taxon>Bacteria</taxon>
        <taxon>Pseudomonadati</taxon>
        <taxon>Pseudomonadota</taxon>
        <taxon>Gammaproteobacteria</taxon>
        <taxon>Pseudomonadales</taxon>
        <taxon>Pseudomonadaceae</taxon>
        <taxon>Pseudomonas</taxon>
    </lineage>
</organism>
<comment type="similarity">
    <text evidence="1 8">Belongs to the outer membrane factor (OMF) (TC 1.B.17) family.</text>
</comment>
<evidence type="ECO:0000256" key="6">
    <source>
        <dbReference type="ARBA" id="ARBA00023237"/>
    </source>
</evidence>
<keyword evidence="4 8" id="KW-0472">Membrane</keyword>
<evidence type="ECO:0000313" key="10">
    <source>
        <dbReference type="Proteomes" id="UP000509568"/>
    </source>
</evidence>
<dbReference type="KEGG" id="pez:HWQ56_11310"/>
<dbReference type="Gene3D" id="1.20.1600.10">
    <property type="entry name" value="Outer membrane efflux proteins (OEP)"/>
    <property type="match status" value="1"/>
</dbReference>
<dbReference type="PANTHER" id="PTHR30203">
    <property type="entry name" value="OUTER MEMBRANE CATION EFFLUX PROTEIN"/>
    <property type="match status" value="1"/>
</dbReference>
<dbReference type="PANTHER" id="PTHR30203:SF21">
    <property type="entry name" value="OUTER MEMBRANE COMPONENT OF MULTIDRUG EFFLUX PUMP-RELATED"/>
    <property type="match status" value="1"/>
</dbReference>
<keyword evidence="10" id="KW-1185">Reference proteome</keyword>
<keyword evidence="7 8" id="KW-0449">Lipoprotein</keyword>
<keyword evidence="3 8" id="KW-0812">Transmembrane</keyword>
<proteinExistence type="inferred from homology"/>
<name>A0A7D5H341_9PSED</name>
<dbReference type="Gene3D" id="2.20.200.10">
    <property type="entry name" value="Outer membrane efflux proteins (OEP)"/>
    <property type="match status" value="1"/>
</dbReference>
<feature type="signal peptide" evidence="8">
    <location>
        <begin position="1"/>
        <end position="24"/>
    </location>
</feature>
<dbReference type="AlphaFoldDB" id="A0A7D5H341"/>
<comment type="subcellular location">
    <subcellularLocation>
        <location evidence="8">Cell outer membrane</location>
        <topology evidence="8">Lipid-anchor</topology>
    </subcellularLocation>
</comment>
<evidence type="ECO:0000256" key="4">
    <source>
        <dbReference type="ARBA" id="ARBA00023136"/>
    </source>
</evidence>
<evidence type="ECO:0000256" key="2">
    <source>
        <dbReference type="ARBA" id="ARBA00022452"/>
    </source>
</evidence>
<sequence length="482" mass="52153">MPPACLRPLLPWLLMALLPGCSQWASHEPARSSLPTTNPWQTLPAQVSGEPLPGQWWQLYHDPALDHLVREALAHNRDLAQAGAHAQALLAGLHEADAQRWPSTTVDMGASYGKTADDQTLAKATGSHAPAQWAFNPGLELAYQMDVWGQVQHAIERAQANAQAAAAAQDQVRVTVAAQTTRAYVGTCALAARARVQRQSLAVLADSVRLLQRQRQAGLVTDFEVSRMQALQGQVQAGLPMLEARRQAAVFELATLTGNPTPTPVDCQQVPQLSAALPVGDGWQWLARRPDIRQAQRELQAASLQVDITQADLYPKVSFGASLTSSSHPLNQLGDSHAVMFGIGPLISWQFPNRAANRARVEQARALEQGQLARFDAQVLGALQQVRQALVLYDGERQRHAALAQALGSSRRAFDLAQRNYRAGALDFLDVLDSERELIGLQAGLADADGQLLQRQIDLFAALGGGWQRDDTSLSTADGTAP</sequence>
<dbReference type="InterPro" id="IPR010131">
    <property type="entry name" value="MdtP/NodT-like"/>
</dbReference>
<dbReference type="EMBL" id="CP056030">
    <property type="protein sequence ID" value="QKZ04342.1"/>
    <property type="molecule type" value="Genomic_DNA"/>
</dbReference>
<dbReference type="GO" id="GO:0009279">
    <property type="term" value="C:cell outer membrane"/>
    <property type="evidence" value="ECO:0007669"/>
    <property type="project" value="UniProtKB-SubCell"/>
</dbReference>
<gene>
    <name evidence="9" type="ORF">HWQ56_11310</name>
</gene>
<evidence type="ECO:0000256" key="7">
    <source>
        <dbReference type="ARBA" id="ARBA00023288"/>
    </source>
</evidence>